<dbReference type="PROSITE" id="PS50297">
    <property type="entry name" value="ANK_REP_REGION"/>
    <property type="match status" value="2"/>
</dbReference>
<name>A0AAE0IB44_9PEZI</name>
<dbReference type="InterPro" id="IPR002110">
    <property type="entry name" value="Ankyrin_rpt"/>
</dbReference>
<feature type="repeat" description="ANK" evidence="3">
    <location>
        <begin position="284"/>
        <end position="316"/>
    </location>
</feature>
<keyword evidence="6" id="KW-1185">Reference proteome</keyword>
<feature type="region of interest" description="Disordered" evidence="4">
    <location>
        <begin position="116"/>
        <end position="150"/>
    </location>
</feature>
<evidence type="ECO:0008006" key="7">
    <source>
        <dbReference type="Google" id="ProtNLM"/>
    </source>
</evidence>
<feature type="region of interest" description="Disordered" evidence="4">
    <location>
        <begin position="463"/>
        <end position="484"/>
    </location>
</feature>
<evidence type="ECO:0000256" key="3">
    <source>
        <dbReference type="PROSITE-ProRule" id="PRU00023"/>
    </source>
</evidence>
<dbReference type="SUPFAM" id="SSF48403">
    <property type="entry name" value="Ankyrin repeat"/>
    <property type="match status" value="1"/>
</dbReference>
<comment type="caution">
    <text evidence="5">The sequence shown here is derived from an EMBL/GenBank/DDBJ whole genome shotgun (WGS) entry which is preliminary data.</text>
</comment>
<evidence type="ECO:0000313" key="6">
    <source>
        <dbReference type="Proteomes" id="UP001283341"/>
    </source>
</evidence>
<gene>
    <name evidence="5" type="ORF">B0H66DRAFT_182133</name>
</gene>
<evidence type="ECO:0000256" key="4">
    <source>
        <dbReference type="SAM" id="MobiDB-lite"/>
    </source>
</evidence>
<protein>
    <recommendedName>
        <fullName evidence="7">Ankyrin</fullName>
    </recommendedName>
</protein>
<organism evidence="5 6">
    <name type="scientific">Apodospora peruviana</name>
    <dbReference type="NCBI Taxonomy" id="516989"/>
    <lineage>
        <taxon>Eukaryota</taxon>
        <taxon>Fungi</taxon>
        <taxon>Dikarya</taxon>
        <taxon>Ascomycota</taxon>
        <taxon>Pezizomycotina</taxon>
        <taxon>Sordariomycetes</taxon>
        <taxon>Sordariomycetidae</taxon>
        <taxon>Sordariales</taxon>
        <taxon>Lasiosphaeriaceae</taxon>
        <taxon>Apodospora</taxon>
    </lineage>
</organism>
<dbReference type="SMART" id="SM00248">
    <property type="entry name" value="ANK"/>
    <property type="match status" value="4"/>
</dbReference>
<dbReference type="PANTHER" id="PTHR24198:SF165">
    <property type="entry name" value="ANKYRIN REPEAT-CONTAINING PROTEIN-RELATED"/>
    <property type="match status" value="1"/>
</dbReference>
<feature type="region of interest" description="Disordered" evidence="4">
    <location>
        <begin position="496"/>
        <end position="515"/>
    </location>
</feature>
<feature type="region of interest" description="Disordered" evidence="4">
    <location>
        <begin position="386"/>
        <end position="439"/>
    </location>
</feature>
<dbReference type="InterPro" id="IPR036770">
    <property type="entry name" value="Ankyrin_rpt-contain_sf"/>
</dbReference>
<dbReference type="AlphaFoldDB" id="A0AAE0IB44"/>
<keyword evidence="2 3" id="KW-0040">ANK repeat</keyword>
<evidence type="ECO:0000313" key="5">
    <source>
        <dbReference type="EMBL" id="KAK3321850.1"/>
    </source>
</evidence>
<feature type="compositionally biased region" description="Polar residues" evidence="4">
    <location>
        <begin position="397"/>
        <end position="406"/>
    </location>
</feature>
<dbReference type="Gene3D" id="1.25.40.20">
    <property type="entry name" value="Ankyrin repeat-containing domain"/>
    <property type="match status" value="1"/>
</dbReference>
<proteinExistence type="predicted"/>
<reference evidence="5" key="1">
    <citation type="journal article" date="2023" name="Mol. Phylogenet. Evol.">
        <title>Genome-scale phylogeny and comparative genomics of the fungal order Sordariales.</title>
        <authorList>
            <person name="Hensen N."/>
            <person name="Bonometti L."/>
            <person name="Westerberg I."/>
            <person name="Brannstrom I.O."/>
            <person name="Guillou S."/>
            <person name="Cros-Aarteil S."/>
            <person name="Calhoun S."/>
            <person name="Haridas S."/>
            <person name="Kuo A."/>
            <person name="Mondo S."/>
            <person name="Pangilinan J."/>
            <person name="Riley R."/>
            <person name="LaButti K."/>
            <person name="Andreopoulos B."/>
            <person name="Lipzen A."/>
            <person name="Chen C."/>
            <person name="Yan M."/>
            <person name="Daum C."/>
            <person name="Ng V."/>
            <person name="Clum A."/>
            <person name="Steindorff A."/>
            <person name="Ohm R.A."/>
            <person name="Martin F."/>
            <person name="Silar P."/>
            <person name="Natvig D.O."/>
            <person name="Lalanne C."/>
            <person name="Gautier V."/>
            <person name="Ament-Velasquez S.L."/>
            <person name="Kruys A."/>
            <person name="Hutchinson M.I."/>
            <person name="Powell A.J."/>
            <person name="Barry K."/>
            <person name="Miller A.N."/>
            <person name="Grigoriev I.V."/>
            <person name="Debuchy R."/>
            <person name="Gladieux P."/>
            <person name="Hiltunen Thoren M."/>
            <person name="Johannesson H."/>
        </authorList>
    </citation>
    <scope>NUCLEOTIDE SEQUENCE</scope>
    <source>
        <strain evidence="5">CBS 118394</strain>
    </source>
</reference>
<feature type="repeat" description="ANK" evidence="3">
    <location>
        <begin position="174"/>
        <end position="206"/>
    </location>
</feature>
<sequence>MSFVSTSFVSPELAKVKRWLRGRRRRTDVRRHELVLSVTEIKGRFRSFIRQSRGSWPSCLSRPASPVPTNSTSSFALDPSYHRQTVDPPPPYSPPTADFPLELSSCSVSVPEPLPPPDICEESSPPTYRPQFRPCHRHASPRANDIPRSEEEQRLEAVFVLHPWSSSWGPRPTSLNSALKEAALRGNQRLVLTLLDAGAEIKANESIAIQEDTPVHAALQGPNLHLALELLRHSSVSTQTRRGLLDSRGIADLTPLHLAAQAGKAVITRELVKLGAVVDRADRIGRTALHVAARHGRRETVDVLLDEGADIAKINPQLWLRARDDCEKALLGQFNLIHRFLQDALLDKEGRRGHSAKEAEVATTPAEQVDAPDQTLNVPFAPTSENRAATRRPRPVSYQSTLSYDSASRHTTRPSIPTEIPRRYPGSLHRHSQSADQGLAAHSRLASVYGSREVDAARRVLAHRNTPTRNTRKPPQSLLHTPEYARWKRNCETLQAESRAQREKNKRENRVSWGA</sequence>
<feature type="region of interest" description="Disordered" evidence="4">
    <location>
        <begin position="54"/>
        <end position="98"/>
    </location>
</feature>
<reference evidence="5" key="2">
    <citation type="submission" date="2023-06" db="EMBL/GenBank/DDBJ databases">
        <authorList>
            <consortium name="Lawrence Berkeley National Laboratory"/>
            <person name="Haridas S."/>
            <person name="Hensen N."/>
            <person name="Bonometti L."/>
            <person name="Westerberg I."/>
            <person name="Brannstrom I.O."/>
            <person name="Guillou S."/>
            <person name="Cros-Aarteil S."/>
            <person name="Calhoun S."/>
            <person name="Kuo A."/>
            <person name="Mondo S."/>
            <person name="Pangilinan J."/>
            <person name="Riley R."/>
            <person name="Labutti K."/>
            <person name="Andreopoulos B."/>
            <person name="Lipzen A."/>
            <person name="Chen C."/>
            <person name="Yanf M."/>
            <person name="Daum C."/>
            <person name="Ng V."/>
            <person name="Clum A."/>
            <person name="Steindorff A."/>
            <person name="Ohm R."/>
            <person name="Martin F."/>
            <person name="Silar P."/>
            <person name="Natvig D."/>
            <person name="Lalanne C."/>
            <person name="Gautier V."/>
            <person name="Ament-Velasquez S.L."/>
            <person name="Kruys A."/>
            <person name="Hutchinson M.I."/>
            <person name="Powell A.J."/>
            <person name="Barry K."/>
            <person name="Miller A.N."/>
            <person name="Grigoriev I.V."/>
            <person name="Debuchy R."/>
            <person name="Gladieux P."/>
            <person name="Thoren M.H."/>
            <person name="Johannesson H."/>
        </authorList>
    </citation>
    <scope>NUCLEOTIDE SEQUENCE</scope>
    <source>
        <strain evidence="5">CBS 118394</strain>
    </source>
</reference>
<dbReference type="Pfam" id="PF12796">
    <property type="entry name" value="Ank_2"/>
    <property type="match status" value="1"/>
</dbReference>
<dbReference type="Proteomes" id="UP001283341">
    <property type="component" value="Unassembled WGS sequence"/>
</dbReference>
<feature type="repeat" description="ANK" evidence="3">
    <location>
        <begin position="251"/>
        <end position="283"/>
    </location>
</feature>
<feature type="compositionally biased region" description="Basic and acidic residues" evidence="4">
    <location>
        <begin position="499"/>
        <end position="515"/>
    </location>
</feature>
<accession>A0AAE0IB44</accession>
<evidence type="ECO:0000256" key="1">
    <source>
        <dbReference type="ARBA" id="ARBA00022737"/>
    </source>
</evidence>
<dbReference type="PANTHER" id="PTHR24198">
    <property type="entry name" value="ANKYRIN REPEAT AND PROTEIN KINASE DOMAIN-CONTAINING PROTEIN"/>
    <property type="match status" value="1"/>
</dbReference>
<dbReference type="PROSITE" id="PS50088">
    <property type="entry name" value="ANK_REPEAT"/>
    <property type="match status" value="3"/>
</dbReference>
<dbReference type="EMBL" id="JAUEDM010000003">
    <property type="protein sequence ID" value="KAK3321850.1"/>
    <property type="molecule type" value="Genomic_DNA"/>
</dbReference>
<evidence type="ECO:0000256" key="2">
    <source>
        <dbReference type="ARBA" id="ARBA00023043"/>
    </source>
</evidence>
<keyword evidence="1" id="KW-0677">Repeat</keyword>